<evidence type="ECO:0000259" key="6">
    <source>
        <dbReference type="SMART" id="SM00382"/>
    </source>
</evidence>
<dbReference type="Gene3D" id="3.40.50.300">
    <property type="entry name" value="P-loop containing nucleotide triphosphate hydrolases"/>
    <property type="match status" value="1"/>
</dbReference>
<comment type="caution">
    <text evidence="7">The sequence shown here is derived from an EMBL/GenBank/DDBJ whole genome shotgun (WGS) entry which is preliminary data.</text>
</comment>
<dbReference type="GO" id="GO:0005524">
    <property type="term" value="F:ATP binding"/>
    <property type="evidence" value="ECO:0007669"/>
    <property type="project" value="UniProtKB-KW"/>
</dbReference>
<reference evidence="7 8" key="1">
    <citation type="journal article" date="2018" name="Sci. Rep.">
        <title>Genomic signatures of local adaptation to the degree of environmental predictability in rotifers.</title>
        <authorList>
            <person name="Franch-Gras L."/>
            <person name="Hahn C."/>
            <person name="Garcia-Roger E.M."/>
            <person name="Carmona M.J."/>
            <person name="Serra M."/>
            <person name="Gomez A."/>
        </authorList>
    </citation>
    <scope>NUCLEOTIDE SEQUENCE [LARGE SCALE GENOMIC DNA]</scope>
    <source>
        <strain evidence="7">HYR1</strain>
    </source>
</reference>
<sequence length="687" mass="78174">MNDEILKRLKKANENLINYISLGNGDKNFDYLIENYLVGNQKRYINEFNHAISNNLIDKNGYDLILNSFIQNYQTKLKEIASFSSTFGLKNPVDAFLTSSQISNNYDLGNLSIQKFSEYQKEMFNLNRTSFKPLCQNSQLDFFDEKSIFYQKILTNSCNKSQTQKENKPPSEKNFFKQTQNIDLKNDQGVVANFNETPSQNVLYKPCLYKSSSLHSSGTQNSSGNFNNLNHNTNNPNGSSFNPVNCLNNNTFNNNLGGNGFPNKFSSLRYEPRATKCYKRRNEDEEKQSNDGNYDVDTSVFKSAKEQLLMDNSKQNQPNQQQNNYYSMAKRPMNNPPASNPAKRGVHSKFNLPIRNGNDEQTSNQSSYLNQSKNTQPNNNPEIESLKNIDQKLIETIMSEVMDKTPPITWNDIAGLEFVKKTIKEIVIWPMLRPDIFNGLRGPPKGLLLFGPPGTGKTLIAKCIANESKSTFFSITASTLTSKWQGESEKLVKVLFEVARSYQPAVIFLDEIDSLLSQRSDDDRESSRRLKTEFFIQMDGARTTGEERILLIGATNRPQELDDAARRRFVKKLYIPLPEFIGRKQIIINLMKSQPCNLTEEEINRISELTEGYSGADMTHLCREAAIGPIRNLEGMIETVALDQVREINSQDFLDAMQQVRASVSNDDLDAYVKWNNSFGSVPILNK</sequence>
<feature type="region of interest" description="Disordered" evidence="5">
    <location>
        <begin position="327"/>
        <end position="384"/>
    </location>
</feature>
<proteinExistence type="inferred from homology"/>
<dbReference type="STRING" id="10195.A0A3M7Q379"/>
<dbReference type="Pfam" id="PF00004">
    <property type="entry name" value="AAA"/>
    <property type="match status" value="1"/>
</dbReference>
<keyword evidence="2 4" id="KW-0547">Nucleotide-binding</keyword>
<evidence type="ECO:0000256" key="5">
    <source>
        <dbReference type="SAM" id="MobiDB-lite"/>
    </source>
</evidence>
<dbReference type="Proteomes" id="UP000276133">
    <property type="component" value="Unassembled WGS sequence"/>
</dbReference>
<feature type="compositionally biased region" description="Low complexity" evidence="5">
    <location>
        <begin position="221"/>
        <end position="242"/>
    </location>
</feature>
<accession>A0A3M7Q379</accession>
<evidence type="ECO:0000256" key="1">
    <source>
        <dbReference type="ARBA" id="ARBA00006914"/>
    </source>
</evidence>
<dbReference type="Pfam" id="PF17862">
    <property type="entry name" value="AAA_lid_3"/>
    <property type="match status" value="1"/>
</dbReference>
<keyword evidence="3 4" id="KW-0067">ATP-binding</keyword>
<feature type="compositionally biased region" description="Polar residues" evidence="5">
    <location>
        <begin position="359"/>
        <end position="382"/>
    </location>
</feature>
<dbReference type="FunFam" id="1.10.8.60:FF:000022">
    <property type="entry name" value="Fidgetin like 1"/>
    <property type="match status" value="1"/>
</dbReference>
<organism evidence="7 8">
    <name type="scientific">Brachionus plicatilis</name>
    <name type="common">Marine rotifer</name>
    <name type="synonym">Brachionus muelleri</name>
    <dbReference type="NCBI Taxonomy" id="10195"/>
    <lineage>
        <taxon>Eukaryota</taxon>
        <taxon>Metazoa</taxon>
        <taxon>Spiralia</taxon>
        <taxon>Gnathifera</taxon>
        <taxon>Rotifera</taxon>
        <taxon>Eurotatoria</taxon>
        <taxon>Monogononta</taxon>
        <taxon>Pseudotrocha</taxon>
        <taxon>Ploima</taxon>
        <taxon>Brachionidae</taxon>
        <taxon>Brachionus</taxon>
    </lineage>
</organism>
<dbReference type="AlphaFoldDB" id="A0A3M7Q379"/>
<dbReference type="GO" id="GO:0008568">
    <property type="term" value="F:microtubule severing ATPase activity"/>
    <property type="evidence" value="ECO:0007669"/>
    <property type="project" value="TreeGrafter"/>
</dbReference>
<dbReference type="PROSITE" id="PS00674">
    <property type="entry name" value="AAA"/>
    <property type="match status" value="1"/>
</dbReference>
<dbReference type="PANTHER" id="PTHR23074">
    <property type="entry name" value="AAA DOMAIN-CONTAINING"/>
    <property type="match status" value="1"/>
</dbReference>
<dbReference type="Gene3D" id="1.10.8.60">
    <property type="match status" value="1"/>
</dbReference>
<dbReference type="OrthoDB" id="10251136at2759"/>
<evidence type="ECO:0000313" key="7">
    <source>
        <dbReference type="EMBL" id="RNA05877.1"/>
    </source>
</evidence>
<gene>
    <name evidence="7" type="ORF">BpHYR1_038084</name>
</gene>
<dbReference type="InterPro" id="IPR027417">
    <property type="entry name" value="P-loop_NTPase"/>
</dbReference>
<keyword evidence="8" id="KW-1185">Reference proteome</keyword>
<name>A0A3M7Q379_BRAPC</name>
<dbReference type="SUPFAM" id="SSF52540">
    <property type="entry name" value="P-loop containing nucleoside triphosphate hydrolases"/>
    <property type="match status" value="1"/>
</dbReference>
<dbReference type="InterPro" id="IPR003959">
    <property type="entry name" value="ATPase_AAA_core"/>
</dbReference>
<feature type="region of interest" description="Disordered" evidence="5">
    <location>
        <begin position="215"/>
        <end position="242"/>
    </location>
</feature>
<dbReference type="FunFam" id="3.40.50.300:FF:000093">
    <property type="entry name" value="Fidgetin-like 1"/>
    <property type="match status" value="1"/>
</dbReference>
<feature type="domain" description="AAA+ ATPase" evidence="6">
    <location>
        <begin position="443"/>
        <end position="579"/>
    </location>
</feature>
<evidence type="ECO:0000256" key="4">
    <source>
        <dbReference type="RuleBase" id="RU003651"/>
    </source>
</evidence>
<evidence type="ECO:0000256" key="3">
    <source>
        <dbReference type="ARBA" id="ARBA00022840"/>
    </source>
</evidence>
<dbReference type="InterPro" id="IPR050304">
    <property type="entry name" value="MT-severing_AAA_ATPase"/>
</dbReference>
<comment type="similarity">
    <text evidence="1 4">Belongs to the AAA ATPase family.</text>
</comment>
<dbReference type="InterPro" id="IPR015415">
    <property type="entry name" value="Spast_Vps4_C"/>
</dbReference>
<dbReference type="Pfam" id="PF09336">
    <property type="entry name" value="Vps4_C"/>
    <property type="match status" value="1"/>
</dbReference>
<dbReference type="EMBL" id="REGN01007563">
    <property type="protein sequence ID" value="RNA05877.1"/>
    <property type="molecule type" value="Genomic_DNA"/>
</dbReference>
<dbReference type="InterPro" id="IPR003593">
    <property type="entry name" value="AAA+_ATPase"/>
</dbReference>
<protein>
    <submittedName>
        <fullName evidence="7">Fidgetin 1</fullName>
    </submittedName>
</protein>
<evidence type="ECO:0000313" key="8">
    <source>
        <dbReference type="Proteomes" id="UP000276133"/>
    </source>
</evidence>
<dbReference type="PANTHER" id="PTHR23074:SF17">
    <property type="entry name" value="FIDGETIN-LIKE PROTEIN 1"/>
    <property type="match status" value="1"/>
</dbReference>
<dbReference type="GO" id="GO:0016887">
    <property type="term" value="F:ATP hydrolysis activity"/>
    <property type="evidence" value="ECO:0007669"/>
    <property type="project" value="InterPro"/>
</dbReference>
<dbReference type="InterPro" id="IPR041569">
    <property type="entry name" value="AAA_lid_3"/>
</dbReference>
<dbReference type="InterPro" id="IPR003960">
    <property type="entry name" value="ATPase_AAA_CS"/>
</dbReference>
<dbReference type="SMART" id="SM00382">
    <property type="entry name" value="AAA"/>
    <property type="match status" value="1"/>
</dbReference>
<evidence type="ECO:0000256" key="2">
    <source>
        <dbReference type="ARBA" id="ARBA00022741"/>
    </source>
</evidence>